<protein>
    <submittedName>
        <fullName evidence="1">Uncharacterized protein</fullName>
    </submittedName>
</protein>
<accession>A0A0E9TR67</accession>
<dbReference type="EMBL" id="GBXM01052640">
    <property type="protein sequence ID" value="JAH55937.1"/>
    <property type="molecule type" value="Transcribed_RNA"/>
</dbReference>
<organism evidence="1">
    <name type="scientific">Anguilla anguilla</name>
    <name type="common">European freshwater eel</name>
    <name type="synonym">Muraena anguilla</name>
    <dbReference type="NCBI Taxonomy" id="7936"/>
    <lineage>
        <taxon>Eukaryota</taxon>
        <taxon>Metazoa</taxon>
        <taxon>Chordata</taxon>
        <taxon>Craniata</taxon>
        <taxon>Vertebrata</taxon>
        <taxon>Euteleostomi</taxon>
        <taxon>Actinopterygii</taxon>
        <taxon>Neopterygii</taxon>
        <taxon>Teleostei</taxon>
        <taxon>Anguilliformes</taxon>
        <taxon>Anguillidae</taxon>
        <taxon>Anguilla</taxon>
    </lineage>
</organism>
<dbReference type="AlphaFoldDB" id="A0A0E9TR67"/>
<proteinExistence type="predicted"/>
<sequence length="56" mass="6252">MVHVGEEAVSQSQSCGVLYHSTPLQRRVHHLLFLSTLVTVTGRAEKYRLLHIGAQP</sequence>
<reference evidence="1" key="2">
    <citation type="journal article" date="2015" name="Fish Shellfish Immunol.">
        <title>Early steps in the European eel (Anguilla anguilla)-Vibrio vulnificus interaction in the gills: Role of the RtxA13 toxin.</title>
        <authorList>
            <person name="Callol A."/>
            <person name="Pajuelo D."/>
            <person name="Ebbesson L."/>
            <person name="Teles M."/>
            <person name="MacKenzie S."/>
            <person name="Amaro C."/>
        </authorList>
    </citation>
    <scope>NUCLEOTIDE SEQUENCE</scope>
</reference>
<name>A0A0E9TR67_ANGAN</name>
<evidence type="ECO:0000313" key="1">
    <source>
        <dbReference type="EMBL" id="JAH55937.1"/>
    </source>
</evidence>
<reference evidence="1" key="1">
    <citation type="submission" date="2014-11" db="EMBL/GenBank/DDBJ databases">
        <authorList>
            <person name="Amaro Gonzalez C."/>
        </authorList>
    </citation>
    <scope>NUCLEOTIDE SEQUENCE</scope>
</reference>